<keyword evidence="5" id="KW-1185">Reference proteome</keyword>
<dbReference type="InterPro" id="IPR009097">
    <property type="entry name" value="Cyclic_Pdiesterase"/>
</dbReference>
<protein>
    <recommendedName>
        <fullName evidence="2">RNA 2',3'-cyclic phosphodiesterase</fullName>
        <shortName evidence="2">RNA 2',3'-CPDase</shortName>
        <ecNumber evidence="2">3.1.4.58</ecNumber>
    </recommendedName>
</protein>
<dbReference type="GO" id="GO:0004113">
    <property type="term" value="F:2',3'-cyclic-nucleotide 3'-phosphodiesterase activity"/>
    <property type="evidence" value="ECO:0007669"/>
    <property type="project" value="InterPro"/>
</dbReference>
<feature type="short sequence motif" description="HXTX 2" evidence="2">
    <location>
        <begin position="127"/>
        <end position="130"/>
    </location>
</feature>
<dbReference type="AlphaFoldDB" id="A0A931ATM0"/>
<proteinExistence type="inferred from homology"/>
<feature type="active site" description="Proton acceptor" evidence="2">
    <location>
        <position position="127"/>
    </location>
</feature>
<dbReference type="Pfam" id="PF02834">
    <property type="entry name" value="LigT_PEase"/>
    <property type="match status" value="2"/>
</dbReference>
<organism evidence="4 5">
    <name type="scientific">Halonatronomonas betaini</name>
    <dbReference type="NCBI Taxonomy" id="2778430"/>
    <lineage>
        <taxon>Bacteria</taxon>
        <taxon>Bacillati</taxon>
        <taxon>Bacillota</taxon>
        <taxon>Clostridia</taxon>
        <taxon>Halanaerobiales</taxon>
        <taxon>Halarsenatibacteraceae</taxon>
        <taxon>Halonatronomonas</taxon>
    </lineage>
</organism>
<feature type="short sequence motif" description="HXTX 1" evidence="2">
    <location>
        <begin position="41"/>
        <end position="44"/>
    </location>
</feature>
<comment type="caution">
    <text evidence="4">The sequence shown here is derived from an EMBL/GenBank/DDBJ whole genome shotgun (WGS) entry which is preliminary data.</text>
</comment>
<sequence length="187" mass="21908">MRLFIAVPLSEKTRNEISLWQQEIADKTAGKIKFVKPENLHITLKFIGDTEEEKREKIISVLDSLEDRNSFKSDIQTVSAFPGMKNPKVLVAKLIKNKEILQEINSRLEDKLLKLGFEKENRYFIPHITLARTKNKYGRESLADWFTSNERAKFDEISFKINKICLFQSILKSDGPIYKEKFCKMYK</sequence>
<reference evidence="4" key="1">
    <citation type="submission" date="2020-11" db="EMBL/GenBank/DDBJ databases">
        <title>Halonatronomonas betainensis gen. nov., sp. nov. a novel haloalkaliphilic representative of the family Halanaerobiacae capable of betaine degradation.</title>
        <authorList>
            <person name="Boltyanskaya Y."/>
            <person name="Kevbrin V."/>
            <person name="Detkova E."/>
            <person name="Grouzdev D.S."/>
            <person name="Koziaeva V."/>
            <person name="Zhilina T."/>
        </authorList>
    </citation>
    <scope>NUCLEOTIDE SEQUENCE</scope>
    <source>
        <strain evidence="4">Z-7014</strain>
    </source>
</reference>
<feature type="domain" description="Phosphoesterase HXTX" evidence="3">
    <location>
        <begin position="7"/>
        <end position="90"/>
    </location>
</feature>
<dbReference type="Proteomes" id="UP000621436">
    <property type="component" value="Unassembled WGS sequence"/>
</dbReference>
<dbReference type="NCBIfam" id="TIGR02258">
    <property type="entry name" value="2_5_ligase"/>
    <property type="match status" value="1"/>
</dbReference>
<dbReference type="PANTHER" id="PTHR35561:SF1">
    <property type="entry name" value="RNA 2',3'-CYCLIC PHOSPHODIESTERASE"/>
    <property type="match status" value="1"/>
</dbReference>
<dbReference type="RefSeq" id="WP_270454674.1">
    <property type="nucleotide sequence ID" value="NZ_JADPIE010000006.1"/>
</dbReference>
<comment type="catalytic activity">
    <reaction evidence="2">
        <text>a 3'-end 2',3'-cyclophospho-ribonucleotide-RNA + H2O = a 3'-end 2'-phospho-ribonucleotide-RNA + H(+)</text>
        <dbReference type="Rhea" id="RHEA:11828"/>
        <dbReference type="Rhea" id="RHEA-COMP:10464"/>
        <dbReference type="Rhea" id="RHEA-COMP:17353"/>
        <dbReference type="ChEBI" id="CHEBI:15377"/>
        <dbReference type="ChEBI" id="CHEBI:15378"/>
        <dbReference type="ChEBI" id="CHEBI:83064"/>
        <dbReference type="ChEBI" id="CHEBI:173113"/>
        <dbReference type="EC" id="3.1.4.58"/>
    </reaction>
</comment>
<dbReference type="SUPFAM" id="SSF55144">
    <property type="entry name" value="LigT-like"/>
    <property type="match status" value="1"/>
</dbReference>
<keyword evidence="1 2" id="KW-0378">Hydrolase</keyword>
<feature type="active site" description="Proton donor" evidence="2">
    <location>
        <position position="41"/>
    </location>
</feature>
<dbReference type="HAMAP" id="MF_01940">
    <property type="entry name" value="RNA_CPDase"/>
    <property type="match status" value="1"/>
</dbReference>
<comment type="similarity">
    <text evidence="2">Belongs to the 2H phosphoesterase superfamily. ThpR family.</text>
</comment>
<comment type="function">
    <text evidence="2">Hydrolyzes RNA 2',3'-cyclic phosphodiester to an RNA 2'-phosphomonoester.</text>
</comment>
<dbReference type="Gene3D" id="3.90.1140.10">
    <property type="entry name" value="Cyclic phosphodiesterase"/>
    <property type="match status" value="1"/>
</dbReference>
<feature type="domain" description="Phosphoesterase HXTX" evidence="3">
    <location>
        <begin position="99"/>
        <end position="178"/>
    </location>
</feature>
<evidence type="ECO:0000256" key="2">
    <source>
        <dbReference type="HAMAP-Rule" id="MF_01940"/>
    </source>
</evidence>
<accession>A0A931ATM0</accession>
<dbReference type="GO" id="GO:0008664">
    <property type="term" value="F:RNA 2',3'-cyclic 3'-phosphodiesterase activity"/>
    <property type="evidence" value="ECO:0007669"/>
    <property type="project" value="UniProtKB-EC"/>
</dbReference>
<dbReference type="EMBL" id="JADPIE010000006">
    <property type="protein sequence ID" value="MBF8437676.1"/>
    <property type="molecule type" value="Genomic_DNA"/>
</dbReference>
<evidence type="ECO:0000313" key="5">
    <source>
        <dbReference type="Proteomes" id="UP000621436"/>
    </source>
</evidence>
<name>A0A931ATM0_9FIRM</name>
<gene>
    <name evidence="4" type="primary">thpR</name>
    <name evidence="4" type="ORF">I0Q91_11320</name>
</gene>
<dbReference type="InterPro" id="IPR014051">
    <property type="entry name" value="Phosphoesterase_HXTX"/>
</dbReference>
<evidence type="ECO:0000259" key="3">
    <source>
        <dbReference type="Pfam" id="PF02834"/>
    </source>
</evidence>
<evidence type="ECO:0000256" key="1">
    <source>
        <dbReference type="ARBA" id="ARBA00022801"/>
    </source>
</evidence>
<dbReference type="EC" id="3.1.4.58" evidence="2"/>
<dbReference type="InterPro" id="IPR004175">
    <property type="entry name" value="RNA_CPDase"/>
</dbReference>
<dbReference type="PANTHER" id="PTHR35561">
    <property type="entry name" value="RNA 2',3'-CYCLIC PHOSPHODIESTERASE"/>
    <property type="match status" value="1"/>
</dbReference>
<evidence type="ECO:0000313" key="4">
    <source>
        <dbReference type="EMBL" id="MBF8437676.1"/>
    </source>
</evidence>